<keyword evidence="5" id="KW-1185">Reference proteome</keyword>
<accession>A0A1D7YHN1</accession>
<evidence type="ECO:0000256" key="2">
    <source>
        <dbReference type="ARBA" id="ARBA00023315"/>
    </source>
</evidence>
<dbReference type="Pfam" id="PF00583">
    <property type="entry name" value="Acetyltransf_1"/>
    <property type="match status" value="1"/>
</dbReference>
<dbReference type="KEGG" id="spun:BFF78_31935"/>
<keyword evidence="1 4" id="KW-0808">Transferase</keyword>
<evidence type="ECO:0000313" key="5">
    <source>
        <dbReference type="Proteomes" id="UP000094960"/>
    </source>
</evidence>
<sequence length="157" mass="17280">MIRTAVSAEAEVIADLHARARSTYYPDGLPQADFDWVEAWRGSIERPDGHVLCAVEQGRIAGIASFRTPDGAPAETVKLFQFHVDPGHWRSGIGTALHAACVEEWRADGKRAAVLDVHVDNRRAQAFYTRQGWVPDPGNPPAEGDHHLFLRYAVGGE</sequence>
<dbReference type="Gene3D" id="3.40.630.30">
    <property type="match status" value="1"/>
</dbReference>
<feature type="domain" description="N-acetyltransferase" evidence="3">
    <location>
        <begin position="1"/>
        <end position="155"/>
    </location>
</feature>
<evidence type="ECO:0000313" key="4">
    <source>
        <dbReference type="EMBL" id="AOR35054.1"/>
    </source>
</evidence>
<dbReference type="CDD" id="cd04301">
    <property type="entry name" value="NAT_SF"/>
    <property type="match status" value="1"/>
</dbReference>
<name>A0A1D7YHN1_9ACTN</name>
<evidence type="ECO:0000259" key="3">
    <source>
        <dbReference type="PROSITE" id="PS51186"/>
    </source>
</evidence>
<dbReference type="PROSITE" id="PS51186">
    <property type="entry name" value="GNAT"/>
    <property type="match status" value="1"/>
</dbReference>
<dbReference type="InterPro" id="IPR050832">
    <property type="entry name" value="Bact_Acetyltransf"/>
</dbReference>
<dbReference type="AlphaFoldDB" id="A0A1D7YHN1"/>
<dbReference type="EMBL" id="CP017248">
    <property type="protein sequence ID" value="AOR35054.1"/>
    <property type="molecule type" value="Genomic_DNA"/>
</dbReference>
<dbReference type="PANTHER" id="PTHR43877">
    <property type="entry name" value="AMINOALKYLPHOSPHONATE N-ACETYLTRANSFERASE-RELATED-RELATED"/>
    <property type="match status" value="1"/>
</dbReference>
<evidence type="ECO:0000256" key="1">
    <source>
        <dbReference type="ARBA" id="ARBA00022679"/>
    </source>
</evidence>
<reference evidence="5" key="1">
    <citation type="submission" date="2016-09" db="EMBL/GenBank/DDBJ databases">
        <title>Streptomyces puniciscabiei strain:TW1S1 Genome sequencing and assembly.</title>
        <authorList>
            <person name="Kim M.-K."/>
            <person name="Kim S.B."/>
        </authorList>
    </citation>
    <scope>NUCLEOTIDE SEQUENCE [LARGE SCALE GENOMIC DNA]</scope>
    <source>
        <strain evidence="5">TW1S1</strain>
    </source>
</reference>
<keyword evidence="2" id="KW-0012">Acyltransferase</keyword>
<dbReference type="InterPro" id="IPR000182">
    <property type="entry name" value="GNAT_dom"/>
</dbReference>
<dbReference type="GO" id="GO:0016747">
    <property type="term" value="F:acyltransferase activity, transferring groups other than amino-acyl groups"/>
    <property type="evidence" value="ECO:0007669"/>
    <property type="project" value="InterPro"/>
</dbReference>
<organism evidence="4 5">
    <name type="scientific">Streptomyces fodineus</name>
    <dbReference type="NCBI Taxonomy" id="1904616"/>
    <lineage>
        <taxon>Bacteria</taxon>
        <taxon>Bacillati</taxon>
        <taxon>Actinomycetota</taxon>
        <taxon>Actinomycetes</taxon>
        <taxon>Kitasatosporales</taxon>
        <taxon>Streptomycetaceae</taxon>
        <taxon>Streptomyces</taxon>
    </lineage>
</organism>
<gene>
    <name evidence="4" type="ORF">BFF78_31935</name>
</gene>
<proteinExistence type="predicted"/>
<dbReference type="Proteomes" id="UP000094960">
    <property type="component" value="Chromosome"/>
</dbReference>
<protein>
    <submittedName>
        <fullName evidence="4">GNAT family N-acetyltransferase</fullName>
    </submittedName>
</protein>
<dbReference type="SUPFAM" id="SSF55729">
    <property type="entry name" value="Acyl-CoA N-acyltransferases (Nat)"/>
    <property type="match status" value="1"/>
</dbReference>
<dbReference type="InterPro" id="IPR016181">
    <property type="entry name" value="Acyl_CoA_acyltransferase"/>
</dbReference>